<evidence type="ECO:0000256" key="5">
    <source>
        <dbReference type="ARBA" id="ARBA00032061"/>
    </source>
</evidence>
<dbReference type="Pfam" id="PF04101">
    <property type="entry name" value="Glyco_tran_28_C"/>
    <property type="match status" value="1"/>
</dbReference>
<keyword evidence="7 11" id="KW-0328">Glycosyltransferase</keyword>
<comment type="subcellular location">
    <subcellularLocation>
        <location evidence="7">Endoplasmic reticulum</location>
    </subcellularLocation>
</comment>
<sequence length="204" mass="21684">MSPRTCLITLGATAPFPALLSASLCPPFLSTLSSQGYTNLTLQCGADLVPAQDWITKLAPTLENLGLSVRAFGFQGGGLGEEMRECKANEGEGRRRGCIVSHAGAGTALDALRLSLPLILVPNPALLDNHQLELAKELDRMGYAVHGRLEDLSAALKASEERALREWSETGGGGGRGNVMDVVGGELGYEPEKRREEDVRGVLD</sequence>
<feature type="chain" id="PRO_5008056500" description="UDP-N-acetylglucosamine transferase subunit ALG13" evidence="9">
    <location>
        <begin position="22"/>
        <end position="204"/>
    </location>
</feature>
<reference evidence="11" key="1">
    <citation type="submission" date="2016-03" db="EMBL/GenBank/DDBJ databases">
        <title>Updated assembly of Pseudogymnoascus destructans, the fungus causing white-nose syndrome of bats.</title>
        <authorList>
            <person name="Palmer J.M."/>
            <person name="Drees K.P."/>
            <person name="Foster J.T."/>
            <person name="Lindner D.L."/>
        </authorList>
    </citation>
    <scope>NUCLEOTIDE SEQUENCE [LARGE SCALE GENOMIC DNA]</scope>
    <source>
        <strain evidence="11">20631-21</strain>
    </source>
</reference>
<keyword evidence="7 11" id="KW-0808">Transferase</keyword>
<dbReference type="SUPFAM" id="SSF53756">
    <property type="entry name" value="UDP-Glycosyltransferase/glycogen phosphorylase"/>
    <property type="match status" value="1"/>
</dbReference>
<evidence type="ECO:0000256" key="6">
    <source>
        <dbReference type="ARBA" id="ARBA00048184"/>
    </source>
</evidence>
<dbReference type="GO" id="GO:0004577">
    <property type="term" value="F:N-acetylglucosaminyldiphosphodolichol N-acetylglucosaminyltransferase activity"/>
    <property type="evidence" value="ECO:0007669"/>
    <property type="project" value="UniProtKB-EC"/>
</dbReference>
<evidence type="ECO:0000313" key="11">
    <source>
        <dbReference type="EMBL" id="OAF59001.1"/>
    </source>
</evidence>
<feature type="region of interest" description="Disordered" evidence="8">
    <location>
        <begin position="167"/>
        <end position="204"/>
    </location>
</feature>
<dbReference type="OrthoDB" id="20273at2759"/>
<keyword evidence="9" id="KW-0732">Signal</keyword>
<dbReference type="PANTHER" id="PTHR47043">
    <property type="entry name" value="UDP-N-ACETYLGLUCOSAMINE TRANSFERASE SUBUNIT ALG13"/>
    <property type="match status" value="1"/>
</dbReference>
<comment type="catalytic activity">
    <reaction evidence="6">
        <text>an N-acetyl-alpha-D-glucosaminyl-diphospho-di-trans,poly-cis-dolichol + UDP-N-acetyl-alpha-D-glucosamine = an N,N'-diacetylchitobiosyl-diphospho-di-trans,poly-cis-dolichol + UDP + H(+)</text>
        <dbReference type="Rhea" id="RHEA:23380"/>
        <dbReference type="Rhea" id="RHEA-COMP:19507"/>
        <dbReference type="Rhea" id="RHEA-COMP:19510"/>
        <dbReference type="ChEBI" id="CHEBI:15378"/>
        <dbReference type="ChEBI" id="CHEBI:57269"/>
        <dbReference type="ChEBI" id="CHEBI:57705"/>
        <dbReference type="ChEBI" id="CHEBI:58223"/>
        <dbReference type="ChEBI" id="CHEBI:58427"/>
        <dbReference type="EC" id="2.4.1.141"/>
    </reaction>
</comment>
<gene>
    <name evidence="7 11" type="primary">ALG13</name>
    <name evidence="11" type="ORF">VC83_06163</name>
</gene>
<dbReference type="AlphaFoldDB" id="A0A177ACK1"/>
<dbReference type="InterPro" id="IPR052474">
    <property type="entry name" value="UDP-GlcNAc_transferase"/>
</dbReference>
<dbReference type="GeneID" id="36289225"/>
<evidence type="ECO:0000256" key="1">
    <source>
        <dbReference type="ARBA" id="ARBA00011198"/>
    </source>
</evidence>
<evidence type="ECO:0000256" key="8">
    <source>
        <dbReference type="SAM" id="MobiDB-lite"/>
    </source>
</evidence>
<dbReference type="RefSeq" id="XP_024324285.1">
    <property type="nucleotide sequence ID" value="XM_024469767.1"/>
</dbReference>
<dbReference type="EC" id="2.4.1.141" evidence="2 7"/>
<dbReference type="PANTHER" id="PTHR47043:SF1">
    <property type="entry name" value="UDP-N-ACETYLGLUCOSAMINE TRANSFERASE SUBUNIT ALG13"/>
    <property type="match status" value="1"/>
</dbReference>
<accession>A0A177ACK1</accession>
<dbReference type="GO" id="GO:0006488">
    <property type="term" value="P:dolichol-linked oligosaccharide biosynthetic process"/>
    <property type="evidence" value="ECO:0007669"/>
    <property type="project" value="TreeGrafter"/>
</dbReference>
<feature type="signal peptide" evidence="9">
    <location>
        <begin position="1"/>
        <end position="21"/>
    </location>
</feature>
<dbReference type="InterPro" id="IPR007235">
    <property type="entry name" value="Glyco_trans_28_C"/>
</dbReference>
<comment type="similarity">
    <text evidence="7">Belongs to the glycosyltransferase 28 family.</text>
</comment>
<dbReference type="EMBL" id="KV441395">
    <property type="protein sequence ID" value="OAF59001.1"/>
    <property type="molecule type" value="Genomic_DNA"/>
</dbReference>
<protein>
    <recommendedName>
        <fullName evidence="3 7">UDP-N-acetylglucosamine transferase subunit ALG13</fullName>
        <ecNumber evidence="2 7">2.4.1.141</ecNumber>
    </recommendedName>
    <alternativeName>
        <fullName evidence="5 7">Asparagine-linked glycosylation protein 13</fullName>
    </alternativeName>
</protein>
<evidence type="ECO:0000256" key="7">
    <source>
        <dbReference type="RuleBase" id="RU362128"/>
    </source>
</evidence>
<dbReference type="VEuPathDB" id="FungiDB:GMDG_02514"/>
<dbReference type="eggNOG" id="KOG3349">
    <property type="taxonomic scope" value="Eukaryota"/>
</dbReference>
<keyword evidence="7" id="KW-0256">Endoplasmic reticulum</keyword>
<organism evidence="11">
    <name type="scientific">Pseudogymnoascus destructans</name>
    <dbReference type="NCBI Taxonomy" id="655981"/>
    <lineage>
        <taxon>Eukaryota</taxon>
        <taxon>Fungi</taxon>
        <taxon>Dikarya</taxon>
        <taxon>Ascomycota</taxon>
        <taxon>Pezizomycotina</taxon>
        <taxon>Leotiomycetes</taxon>
        <taxon>Thelebolales</taxon>
        <taxon>Thelebolaceae</taxon>
        <taxon>Pseudogymnoascus</taxon>
    </lineage>
</organism>
<evidence type="ECO:0000256" key="9">
    <source>
        <dbReference type="SAM" id="SignalP"/>
    </source>
</evidence>
<dbReference type="Gene3D" id="3.40.50.2000">
    <property type="entry name" value="Glycogen Phosphorylase B"/>
    <property type="match status" value="1"/>
</dbReference>
<name>A0A177ACK1_9PEZI</name>
<dbReference type="Proteomes" id="UP000077154">
    <property type="component" value="Unassembled WGS sequence"/>
</dbReference>
<comment type="function">
    <text evidence="4 7">Involved in protein N-glycosylation. Essential for the second step of the dolichol-linked oligosaccharide pathway.</text>
</comment>
<feature type="compositionally biased region" description="Basic and acidic residues" evidence="8">
    <location>
        <begin position="190"/>
        <end position="204"/>
    </location>
</feature>
<feature type="domain" description="Glycosyl transferase family 28 C-terminal" evidence="10">
    <location>
        <begin position="99"/>
        <end position="163"/>
    </location>
</feature>
<evidence type="ECO:0000259" key="10">
    <source>
        <dbReference type="Pfam" id="PF04101"/>
    </source>
</evidence>
<evidence type="ECO:0000256" key="3">
    <source>
        <dbReference type="ARBA" id="ARBA00017468"/>
    </source>
</evidence>
<evidence type="ECO:0000256" key="4">
    <source>
        <dbReference type="ARBA" id="ARBA00024804"/>
    </source>
</evidence>
<proteinExistence type="inferred from homology"/>
<evidence type="ECO:0000256" key="2">
    <source>
        <dbReference type="ARBA" id="ARBA00012614"/>
    </source>
</evidence>
<comment type="subunit">
    <text evidence="1 7">Heterodimer with ALG14 to form a functional enzyme.</text>
</comment>
<dbReference type="GO" id="GO:0043541">
    <property type="term" value="C:UDP-N-acetylglucosamine transferase complex"/>
    <property type="evidence" value="ECO:0007669"/>
    <property type="project" value="TreeGrafter"/>
</dbReference>